<gene>
    <name evidence="5" type="ORF">GCM10009547_04870</name>
</gene>
<dbReference type="Gene3D" id="1.10.10.2840">
    <property type="entry name" value="PucR C-terminal helix-turn-helix domain"/>
    <property type="match status" value="1"/>
</dbReference>
<protein>
    <submittedName>
        <fullName evidence="5">Uncharacterized protein</fullName>
    </submittedName>
</protein>
<dbReference type="InterPro" id="IPR025736">
    <property type="entry name" value="PucR_C-HTH_dom"/>
</dbReference>
<dbReference type="InterPro" id="IPR051448">
    <property type="entry name" value="CdaR-like_regulators"/>
</dbReference>
<evidence type="ECO:0000259" key="2">
    <source>
        <dbReference type="Pfam" id="PF13556"/>
    </source>
</evidence>
<dbReference type="InterPro" id="IPR025751">
    <property type="entry name" value="RsbRD_N_dom"/>
</dbReference>
<dbReference type="Pfam" id="PF13556">
    <property type="entry name" value="HTH_30"/>
    <property type="match status" value="1"/>
</dbReference>
<feature type="domain" description="RsbT co-antagonist protein RsbRD N-terminal" evidence="3">
    <location>
        <begin position="35"/>
        <end position="180"/>
    </location>
</feature>
<evidence type="ECO:0000313" key="5">
    <source>
        <dbReference type="EMBL" id="GAA0605989.1"/>
    </source>
</evidence>
<proteinExistence type="inferred from homology"/>
<evidence type="ECO:0000313" key="6">
    <source>
        <dbReference type="Proteomes" id="UP001500957"/>
    </source>
</evidence>
<evidence type="ECO:0000259" key="4">
    <source>
        <dbReference type="Pfam" id="PF17853"/>
    </source>
</evidence>
<comment type="similarity">
    <text evidence="1">Belongs to the CdaR family.</text>
</comment>
<comment type="caution">
    <text evidence="5">The sequence shown here is derived from an EMBL/GenBank/DDBJ whole genome shotgun (WGS) entry which is preliminary data.</text>
</comment>
<reference evidence="5 6" key="1">
    <citation type="journal article" date="2019" name="Int. J. Syst. Evol. Microbiol.">
        <title>The Global Catalogue of Microorganisms (GCM) 10K type strain sequencing project: providing services to taxonomists for standard genome sequencing and annotation.</title>
        <authorList>
            <consortium name="The Broad Institute Genomics Platform"/>
            <consortium name="The Broad Institute Genome Sequencing Center for Infectious Disease"/>
            <person name="Wu L."/>
            <person name="Ma J."/>
        </authorList>
    </citation>
    <scope>NUCLEOTIDE SEQUENCE [LARGE SCALE GENOMIC DNA]</scope>
    <source>
        <strain evidence="5 6">JCM 10671</strain>
    </source>
</reference>
<keyword evidence="6" id="KW-1185">Reference proteome</keyword>
<evidence type="ECO:0000256" key="1">
    <source>
        <dbReference type="ARBA" id="ARBA00006754"/>
    </source>
</evidence>
<dbReference type="InterPro" id="IPR042070">
    <property type="entry name" value="PucR_C-HTH_sf"/>
</dbReference>
<evidence type="ECO:0000259" key="3">
    <source>
        <dbReference type="Pfam" id="PF14361"/>
    </source>
</evidence>
<feature type="domain" description="PucR C-terminal helix-turn-helix" evidence="2">
    <location>
        <begin position="357"/>
        <end position="412"/>
    </location>
</feature>
<organism evidence="5 6">
    <name type="scientific">Sporichthya brevicatena</name>
    <dbReference type="NCBI Taxonomy" id="171442"/>
    <lineage>
        <taxon>Bacteria</taxon>
        <taxon>Bacillati</taxon>
        <taxon>Actinomycetota</taxon>
        <taxon>Actinomycetes</taxon>
        <taxon>Sporichthyales</taxon>
        <taxon>Sporichthyaceae</taxon>
        <taxon>Sporichthya</taxon>
    </lineage>
</organism>
<sequence>MNRTQHGAGRIFRAMPVDVDAVVSEIARVIDTNLPELTTELTDYFVEVIPEFQHDETVRQLMVASTSSNLEAIVDVLAHKIPVDSITVPAAAAEYARRFAQHELSLEALLRAYRLGQHRLTEWSLALLREMPDLETDRALAAVAEITQRVNRYIDQVIAGLIDIYEAELRRWNSRTGAARTAQVRTILENENLTDSSAEHLLGTPLSGRHQAAIVWVAPATPDPDAALQAANRLLIEASGRNPLTLLADDHTMWAWLSGPSEPLLDLALLRERLIAHPGLRIALGSPGARLSGFRSTLREAQRARKVAETMSDDDQLVSFDEVAIAALLTDHPDELWNWTERVLGGLAATDDSTARLRATVRCFLDANGSFTEAAARLHLHKNTVSYRIRKAEEVRGRPLGDDRLDLEVALLVCDLLWKRVSAIAAPAPSTPKSRSVRSV</sequence>
<accession>A0ABN1G825</accession>
<dbReference type="EMBL" id="BAAAHE010000005">
    <property type="protein sequence ID" value="GAA0605989.1"/>
    <property type="molecule type" value="Genomic_DNA"/>
</dbReference>
<feature type="domain" description="CdaR GGDEF-like" evidence="4">
    <location>
        <begin position="199"/>
        <end position="307"/>
    </location>
</feature>
<dbReference type="Pfam" id="PF14361">
    <property type="entry name" value="RsbRD_N"/>
    <property type="match status" value="1"/>
</dbReference>
<name>A0ABN1G825_9ACTN</name>
<dbReference type="InterPro" id="IPR041522">
    <property type="entry name" value="CdaR_GGDEF"/>
</dbReference>
<dbReference type="PANTHER" id="PTHR33744">
    <property type="entry name" value="CARBOHYDRATE DIACID REGULATOR"/>
    <property type="match status" value="1"/>
</dbReference>
<dbReference type="PANTHER" id="PTHR33744:SF1">
    <property type="entry name" value="DNA-BINDING TRANSCRIPTIONAL ACTIVATOR ADER"/>
    <property type="match status" value="1"/>
</dbReference>
<dbReference type="Pfam" id="PF17853">
    <property type="entry name" value="GGDEF_2"/>
    <property type="match status" value="1"/>
</dbReference>
<dbReference type="Proteomes" id="UP001500957">
    <property type="component" value="Unassembled WGS sequence"/>
</dbReference>